<evidence type="ECO:0000313" key="6">
    <source>
        <dbReference type="Proteomes" id="UP000193144"/>
    </source>
</evidence>
<feature type="domain" description="GH16" evidence="4">
    <location>
        <begin position="19"/>
        <end position="289"/>
    </location>
</feature>
<dbReference type="CDD" id="cd00413">
    <property type="entry name" value="Glyco_hydrolase_16"/>
    <property type="match status" value="1"/>
</dbReference>
<dbReference type="GO" id="GO:0004553">
    <property type="term" value="F:hydrolase activity, hydrolyzing O-glycosyl compounds"/>
    <property type="evidence" value="ECO:0007669"/>
    <property type="project" value="InterPro"/>
</dbReference>
<keyword evidence="2" id="KW-1133">Transmembrane helix</keyword>
<evidence type="ECO:0000313" key="5">
    <source>
        <dbReference type="EMBL" id="ORX97599.1"/>
    </source>
</evidence>
<feature type="compositionally biased region" description="Basic and acidic residues" evidence="1">
    <location>
        <begin position="392"/>
        <end position="401"/>
    </location>
</feature>
<feature type="transmembrane region" description="Helical" evidence="2">
    <location>
        <begin position="843"/>
        <end position="863"/>
    </location>
</feature>
<dbReference type="InterPro" id="IPR000757">
    <property type="entry name" value="Beta-glucanase-like"/>
</dbReference>
<feature type="region of interest" description="Disordered" evidence="1">
    <location>
        <begin position="968"/>
        <end position="999"/>
    </location>
</feature>
<reference evidence="5 6" key="1">
    <citation type="submission" date="2016-07" db="EMBL/GenBank/DDBJ databases">
        <title>Pervasive Adenine N6-methylation of Active Genes in Fungi.</title>
        <authorList>
            <consortium name="DOE Joint Genome Institute"/>
            <person name="Mondo S.J."/>
            <person name="Dannebaum R.O."/>
            <person name="Kuo R.C."/>
            <person name="Labutti K."/>
            <person name="Haridas S."/>
            <person name="Kuo A."/>
            <person name="Salamov A."/>
            <person name="Ahrendt S.R."/>
            <person name="Lipzen A."/>
            <person name="Sullivan W."/>
            <person name="Andreopoulos W.B."/>
            <person name="Clum A."/>
            <person name="Lindquist E."/>
            <person name="Daum C."/>
            <person name="Ramamoorthy G.K."/>
            <person name="Gryganskyi A."/>
            <person name="Culley D."/>
            <person name="Magnuson J.K."/>
            <person name="James T.Y."/>
            <person name="O'Malley M.A."/>
            <person name="Stajich J.E."/>
            <person name="Spatafora J.W."/>
            <person name="Visel A."/>
            <person name="Grigoriev I.V."/>
        </authorList>
    </citation>
    <scope>NUCLEOTIDE SEQUENCE [LARGE SCALE GENOMIC DNA]</scope>
    <source>
        <strain evidence="5 6">CBS 115471</strain>
    </source>
</reference>
<keyword evidence="3" id="KW-0732">Signal</keyword>
<dbReference type="Pfam" id="PF00722">
    <property type="entry name" value="Glyco_hydro_16"/>
    <property type="match status" value="1"/>
</dbReference>
<feature type="transmembrane region" description="Helical" evidence="2">
    <location>
        <begin position="744"/>
        <end position="765"/>
    </location>
</feature>
<feature type="chain" id="PRO_5011988136" description="GH16 domain-containing protein" evidence="3">
    <location>
        <begin position="20"/>
        <end position="1008"/>
    </location>
</feature>
<feature type="compositionally biased region" description="Polar residues" evidence="1">
    <location>
        <begin position="402"/>
        <end position="414"/>
    </location>
</feature>
<dbReference type="Gene3D" id="2.60.120.200">
    <property type="match status" value="1"/>
</dbReference>
<accession>A0A1Y1YHZ9</accession>
<evidence type="ECO:0000256" key="1">
    <source>
        <dbReference type="SAM" id="MobiDB-lite"/>
    </source>
</evidence>
<feature type="transmembrane region" description="Helical" evidence="2">
    <location>
        <begin position="703"/>
        <end position="724"/>
    </location>
</feature>
<feature type="compositionally biased region" description="Polar residues" evidence="1">
    <location>
        <begin position="979"/>
        <end position="991"/>
    </location>
</feature>
<dbReference type="Proteomes" id="UP000193144">
    <property type="component" value="Unassembled WGS sequence"/>
</dbReference>
<feature type="transmembrane region" description="Helical" evidence="2">
    <location>
        <begin position="588"/>
        <end position="611"/>
    </location>
</feature>
<evidence type="ECO:0000259" key="4">
    <source>
        <dbReference type="PROSITE" id="PS51762"/>
    </source>
</evidence>
<dbReference type="SUPFAM" id="SSF49899">
    <property type="entry name" value="Concanavalin A-like lectins/glucanases"/>
    <property type="match status" value="1"/>
</dbReference>
<dbReference type="PANTHER" id="PTHR38121:SF2">
    <property type="entry name" value="ACYLTRANSFERASE 3 DOMAIN-CONTAINING PROTEIN"/>
    <property type="match status" value="1"/>
</dbReference>
<feature type="region of interest" description="Disordered" evidence="1">
    <location>
        <begin position="372"/>
        <end position="466"/>
    </location>
</feature>
<dbReference type="PROSITE" id="PS51762">
    <property type="entry name" value="GH16_2"/>
    <property type="match status" value="1"/>
</dbReference>
<evidence type="ECO:0000256" key="2">
    <source>
        <dbReference type="SAM" id="Phobius"/>
    </source>
</evidence>
<feature type="transmembrane region" description="Helical" evidence="2">
    <location>
        <begin position="875"/>
        <end position="898"/>
    </location>
</feature>
<proteinExistence type="predicted"/>
<dbReference type="EMBL" id="MCFA01000231">
    <property type="protein sequence ID" value="ORX97599.1"/>
    <property type="molecule type" value="Genomic_DNA"/>
</dbReference>
<dbReference type="STRING" id="1231657.A0A1Y1YHZ9"/>
<feature type="transmembrane region" description="Helical" evidence="2">
    <location>
        <begin position="777"/>
        <end position="799"/>
    </location>
</feature>
<gene>
    <name evidence="5" type="ORF">BCR34DRAFT_577788</name>
</gene>
<comment type="caution">
    <text evidence="5">The sequence shown here is derived from an EMBL/GenBank/DDBJ whole genome shotgun (WGS) entry which is preliminary data.</text>
</comment>
<organism evidence="5 6">
    <name type="scientific">Clohesyomyces aquaticus</name>
    <dbReference type="NCBI Taxonomy" id="1231657"/>
    <lineage>
        <taxon>Eukaryota</taxon>
        <taxon>Fungi</taxon>
        <taxon>Dikarya</taxon>
        <taxon>Ascomycota</taxon>
        <taxon>Pezizomycotina</taxon>
        <taxon>Dothideomycetes</taxon>
        <taxon>Pleosporomycetidae</taxon>
        <taxon>Pleosporales</taxon>
        <taxon>Lindgomycetaceae</taxon>
        <taxon>Clohesyomyces</taxon>
    </lineage>
</organism>
<feature type="transmembrane region" description="Helical" evidence="2">
    <location>
        <begin position="541"/>
        <end position="568"/>
    </location>
</feature>
<evidence type="ECO:0000256" key="3">
    <source>
        <dbReference type="SAM" id="SignalP"/>
    </source>
</evidence>
<name>A0A1Y1YHZ9_9PLEO</name>
<keyword evidence="2" id="KW-0472">Membrane</keyword>
<dbReference type="PANTHER" id="PTHR38121">
    <property type="entry name" value="GH16 DOMAIN-CONTAINING PROTEIN"/>
    <property type="match status" value="1"/>
</dbReference>
<feature type="compositionally biased region" description="Polar residues" evidence="1">
    <location>
        <begin position="448"/>
        <end position="458"/>
    </location>
</feature>
<feature type="transmembrane region" description="Helical" evidence="2">
    <location>
        <begin position="342"/>
        <end position="362"/>
    </location>
</feature>
<dbReference type="OrthoDB" id="25131at2759"/>
<feature type="signal peptide" evidence="3">
    <location>
        <begin position="1"/>
        <end position="19"/>
    </location>
</feature>
<dbReference type="AlphaFoldDB" id="A0A1Y1YHZ9"/>
<keyword evidence="6" id="KW-1185">Reference proteome</keyword>
<feature type="transmembrane region" description="Helical" evidence="2">
    <location>
        <begin position="904"/>
        <end position="926"/>
    </location>
</feature>
<dbReference type="InterPro" id="IPR013320">
    <property type="entry name" value="ConA-like_dom_sf"/>
</dbReference>
<protein>
    <recommendedName>
        <fullName evidence="4">GH16 domain-containing protein</fullName>
    </recommendedName>
</protein>
<sequence>MFPLSLFILILVLSALVAAEVQNANRDICACGFYDPNTEELFTDSIIVYFNETASLPIDFEAEHYQHKYEKDWNVLYRQGADPSNVRLTANDSLQLVVSPPSSDHLVRGAGIRTARRDIHYGSFRSFIKGPSSQLRGSAMSMMWQYNETEITELSVMNTDKPSEAWIGTFVNNEFTTRDLGINFTTALQGNDANRNYTVLDGTLGNGSINPWDYTEYRIDWTKDFIKFYIGGNITRMVSHKDNTGMPSVPSPIYLKHWATGNQYSMEGPPRKPSVASVGWTRMFFNSSSTTDVDRMEFAARCSLAEACLIDDTSLRGTTPYSKAASNQWKQSKRKSIKRMPALWISVICIAFSSLLLAHALIRRAPWRKQVDSDEQCHSPPAMTTLPNASEEPQHSSRDNSIRVSPESSRQSFDNGCASKDSLTIGRTVPSPGTSVYGGSIRSPDLYSGSTPFDSRGTTPRILSPYSSNFNTTLEELTLPEHTRIAKGLRTISKQASEKTLPVMPAPNPDDKIPMETVTQSVLPAPRMTAHPPPQRERIDYLAGLVALCAILVTVMHFGLTFVPAIIIPGAPQHYASEAWAQKFIAPFILNQMWLGVFFTTSVRFLVAGYLKRGNLKDIAKAAVRRTPRLMIPVTAIAMLEYFLVDCGATKYLRYIPSITWSNWPYVTRFPTVGHFVSEILELMYLVPNAVPQITFNYCTGVLWTIAVQLQGTWLILVGVIVVYEVKTPWKRMAYFVFCLVNHWYAMSWGSYLWFGLLLADLDITYAYKQWLHKRPLAYYSLMVFCWLCIIAGFAANMIPNWSDFNFAVYENNIHPDPSSGEPIWNTANAGYPAYYVPRFNGLIFAAGIQVIVELSPAVQYILSMRVLLVLFPHIFTIYLLHGLVFWSWGSWLMILLADRDFSYGVNVAIVGVTSYALLLFILPIVTPIVEALGKDVTTLVWMSATERSPPRRRTLFPFPDDLFTRRESGDVEAGGTSYPVSVTATSGRSTPSDKSKDKVAVREIGAF</sequence>
<dbReference type="GO" id="GO:0005975">
    <property type="term" value="P:carbohydrate metabolic process"/>
    <property type="evidence" value="ECO:0007669"/>
    <property type="project" value="InterPro"/>
</dbReference>
<keyword evidence="2" id="KW-0812">Transmembrane</keyword>